<keyword evidence="8" id="KW-0812">Transmembrane</keyword>
<dbReference type="Pfam" id="PF01146">
    <property type="entry name" value="Caveolin"/>
    <property type="match status" value="1"/>
</dbReference>
<comment type="function">
    <text evidence="6">May act as a scaffolding protein within caveolar membranes. Interacts directly with G-protein alpha subunits and can functionally regulate their activity.</text>
</comment>
<accession>A0AA35QXA2</accession>
<dbReference type="GO" id="GO:0060090">
    <property type="term" value="F:molecular adaptor activity"/>
    <property type="evidence" value="ECO:0007669"/>
    <property type="project" value="TreeGrafter"/>
</dbReference>
<feature type="transmembrane region" description="Helical" evidence="8">
    <location>
        <begin position="117"/>
        <end position="145"/>
    </location>
</feature>
<evidence type="ECO:0000256" key="7">
    <source>
        <dbReference type="SAM" id="MobiDB-lite"/>
    </source>
</evidence>
<dbReference type="EMBL" id="CASHTH010000212">
    <property type="protein sequence ID" value="CAI7994419.1"/>
    <property type="molecule type" value="Genomic_DNA"/>
</dbReference>
<reference evidence="9" key="1">
    <citation type="submission" date="2023-03" db="EMBL/GenBank/DDBJ databases">
        <authorList>
            <person name="Steffen K."/>
            <person name="Cardenas P."/>
        </authorList>
    </citation>
    <scope>NUCLEOTIDE SEQUENCE</scope>
</reference>
<dbReference type="PANTHER" id="PTHR10844:SF19">
    <property type="entry name" value="CAVEOLIN-2"/>
    <property type="match status" value="1"/>
</dbReference>
<evidence type="ECO:0000256" key="3">
    <source>
        <dbReference type="ARBA" id="ARBA00022475"/>
    </source>
</evidence>
<name>A0AA35QXA2_GEOBA</name>
<comment type="similarity">
    <text evidence="2 6">Belongs to the caveolin family.</text>
</comment>
<evidence type="ECO:0000256" key="4">
    <source>
        <dbReference type="ARBA" id="ARBA00023034"/>
    </source>
</evidence>
<dbReference type="AlphaFoldDB" id="A0AA35QXA2"/>
<gene>
    <name evidence="9" type="ORF">GBAR_LOCUS1442</name>
</gene>
<evidence type="ECO:0000313" key="9">
    <source>
        <dbReference type="EMBL" id="CAI7994419.1"/>
    </source>
</evidence>
<proteinExistence type="inferred from homology"/>
<feature type="transmembrane region" description="Helical" evidence="8">
    <location>
        <begin position="151"/>
        <end position="171"/>
    </location>
</feature>
<evidence type="ECO:0000256" key="8">
    <source>
        <dbReference type="SAM" id="Phobius"/>
    </source>
</evidence>
<dbReference type="InterPro" id="IPR001612">
    <property type="entry name" value="Caveolin"/>
</dbReference>
<comment type="caution">
    <text evidence="9">The sequence shown here is derived from an EMBL/GenBank/DDBJ whole genome shotgun (WGS) entry which is preliminary data.</text>
</comment>
<keyword evidence="4 6" id="KW-0333">Golgi apparatus</keyword>
<evidence type="ECO:0000256" key="1">
    <source>
        <dbReference type="ARBA" id="ARBA00004202"/>
    </source>
</evidence>
<sequence>MSYDQLKDTGASPPVYPYPTGPGQTVGYQLADRSPPVGLTNIHQYDSPPPPPPPNRGQDDDEQSETPEKDPSTVSVAHLNLDFKECFHEHESTKTVAVYYKVLGLTYKYVKLFTYHFFVFVFGFILAFLFAILNGVMSFIHVWIYGPTAKIALLWVYAVIPLAVAPLRAILRPLVDVHARIFRQIRVNLSGSYLSNV</sequence>
<dbReference type="GO" id="GO:0070836">
    <property type="term" value="P:caveola assembly"/>
    <property type="evidence" value="ECO:0007669"/>
    <property type="project" value="InterPro"/>
</dbReference>
<organism evidence="9 10">
    <name type="scientific">Geodia barretti</name>
    <name type="common">Barrett's horny sponge</name>
    <dbReference type="NCBI Taxonomy" id="519541"/>
    <lineage>
        <taxon>Eukaryota</taxon>
        <taxon>Metazoa</taxon>
        <taxon>Porifera</taxon>
        <taxon>Demospongiae</taxon>
        <taxon>Heteroscleromorpha</taxon>
        <taxon>Tetractinellida</taxon>
        <taxon>Astrophorina</taxon>
        <taxon>Geodiidae</taxon>
        <taxon>Geodia</taxon>
    </lineage>
</organism>
<keyword evidence="8" id="KW-1133">Transmembrane helix</keyword>
<dbReference type="GO" id="GO:0005901">
    <property type="term" value="C:caveola"/>
    <property type="evidence" value="ECO:0007669"/>
    <property type="project" value="UniProtKB-SubCell"/>
</dbReference>
<evidence type="ECO:0000313" key="10">
    <source>
        <dbReference type="Proteomes" id="UP001174909"/>
    </source>
</evidence>
<feature type="region of interest" description="Disordered" evidence="7">
    <location>
        <begin position="1"/>
        <end position="73"/>
    </location>
</feature>
<keyword evidence="5 6" id="KW-0472">Membrane</keyword>
<evidence type="ECO:0000256" key="6">
    <source>
        <dbReference type="RuleBase" id="RU000680"/>
    </source>
</evidence>
<dbReference type="Proteomes" id="UP001174909">
    <property type="component" value="Unassembled WGS sequence"/>
</dbReference>
<keyword evidence="10" id="KW-1185">Reference proteome</keyword>
<keyword evidence="3 6" id="KW-1003">Cell membrane</keyword>
<protein>
    <recommendedName>
        <fullName evidence="6">Caveolin</fullName>
    </recommendedName>
</protein>
<evidence type="ECO:0000256" key="5">
    <source>
        <dbReference type="ARBA" id="ARBA00023136"/>
    </source>
</evidence>
<dbReference type="PANTHER" id="PTHR10844">
    <property type="entry name" value="CAVEOLIN"/>
    <property type="match status" value="1"/>
</dbReference>
<evidence type="ECO:0000256" key="2">
    <source>
        <dbReference type="ARBA" id="ARBA00010988"/>
    </source>
</evidence>
<comment type="subcellular location">
    <subcellularLocation>
        <location evidence="1 6">Cell membrane</location>
        <topology evidence="1 6">Peripheral membrane protein</topology>
    </subcellularLocation>
    <subcellularLocation>
        <location evidence="6">Golgi apparatus membrane</location>
        <topology evidence="6">Peripheral membrane protein</topology>
    </subcellularLocation>
    <subcellularLocation>
        <location evidence="6">Membrane</location>
        <location evidence="6">Caveola</location>
        <topology evidence="6">Peripheral membrane protein</topology>
    </subcellularLocation>
</comment>
<dbReference type="GO" id="GO:0000139">
    <property type="term" value="C:Golgi membrane"/>
    <property type="evidence" value="ECO:0007669"/>
    <property type="project" value="UniProtKB-SubCell"/>
</dbReference>